<dbReference type="AlphaFoldDB" id="A0A820H654"/>
<name>A0A820H654_9BILA</name>
<reference evidence="2" key="1">
    <citation type="submission" date="2021-02" db="EMBL/GenBank/DDBJ databases">
        <authorList>
            <person name="Nowell W R."/>
        </authorList>
    </citation>
    <scope>NUCLEOTIDE SEQUENCE</scope>
</reference>
<feature type="region of interest" description="Disordered" evidence="1">
    <location>
        <begin position="1"/>
        <end position="50"/>
    </location>
</feature>
<sequence>MSSPVDDHFWDMTQQKSHHRLNNNNNNNDDHHQHHKKECFPNVGSSPDVE</sequence>
<dbReference type="EMBL" id="CAJOBG010012360">
    <property type="protein sequence ID" value="CAF4288608.1"/>
    <property type="molecule type" value="Genomic_DNA"/>
</dbReference>
<evidence type="ECO:0000313" key="2">
    <source>
        <dbReference type="EMBL" id="CAF4288608.1"/>
    </source>
</evidence>
<evidence type="ECO:0000313" key="3">
    <source>
        <dbReference type="Proteomes" id="UP000663866"/>
    </source>
</evidence>
<dbReference type="Proteomes" id="UP000663866">
    <property type="component" value="Unassembled WGS sequence"/>
</dbReference>
<feature type="compositionally biased region" description="Basic and acidic residues" evidence="1">
    <location>
        <begin position="1"/>
        <end position="10"/>
    </location>
</feature>
<gene>
    <name evidence="2" type="ORF">OVN521_LOCUS30836</name>
</gene>
<feature type="non-terminal residue" evidence="2">
    <location>
        <position position="50"/>
    </location>
</feature>
<evidence type="ECO:0000256" key="1">
    <source>
        <dbReference type="SAM" id="MobiDB-lite"/>
    </source>
</evidence>
<proteinExistence type="predicted"/>
<keyword evidence="3" id="KW-1185">Reference proteome</keyword>
<comment type="caution">
    <text evidence="2">The sequence shown here is derived from an EMBL/GenBank/DDBJ whole genome shotgun (WGS) entry which is preliminary data.</text>
</comment>
<protein>
    <submittedName>
        <fullName evidence="2">Uncharacterized protein</fullName>
    </submittedName>
</protein>
<accession>A0A820H654</accession>
<organism evidence="2 3">
    <name type="scientific">Rotaria magnacalcarata</name>
    <dbReference type="NCBI Taxonomy" id="392030"/>
    <lineage>
        <taxon>Eukaryota</taxon>
        <taxon>Metazoa</taxon>
        <taxon>Spiralia</taxon>
        <taxon>Gnathifera</taxon>
        <taxon>Rotifera</taxon>
        <taxon>Eurotatoria</taxon>
        <taxon>Bdelloidea</taxon>
        <taxon>Philodinida</taxon>
        <taxon>Philodinidae</taxon>
        <taxon>Rotaria</taxon>
    </lineage>
</organism>